<dbReference type="InterPro" id="IPR036860">
    <property type="entry name" value="SH2_dom_sf"/>
</dbReference>
<dbReference type="SMART" id="SM00055">
    <property type="entry name" value="FCH"/>
    <property type="match status" value="1"/>
</dbReference>
<dbReference type="PROSITE" id="PS00109">
    <property type="entry name" value="PROTEIN_KINASE_TYR"/>
    <property type="match status" value="1"/>
</dbReference>
<dbReference type="OMA" id="QEHYHES"/>
<dbReference type="InterPro" id="IPR000980">
    <property type="entry name" value="SH2"/>
</dbReference>
<keyword evidence="8 10" id="KW-0829">Tyrosine-protein kinase</keyword>
<dbReference type="InterPro" id="IPR017441">
    <property type="entry name" value="Protein_kinase_ATP_BS"/>
</dbReference>
<dbReference type="Gene3D" id="1.10.510.10">
    <property type="entry name" value="Transferase(Phosphotransferase) domain 1"/>
    <property type="match status" value="1"/>
</dbReference>
<dbReference type="GO" id="GO:0006935">
    <property type="term" value="P:chemotaxis"/>
    <property type="evidence" value="ECO:0000318"/>
    <property type="project" value="GO_Central"/>
</dbReference>
<dbReference type="SUPFAM" id="SSF55550">
    <property type="entry name" value="SH2 domain"/>
    <property type="match status" value="1"/>
</dbReference>
<dbReference type="PROSITE" id="PS50011">
    <property type="entry name" value="PROTEIN_KINASE_DOM"/>
    <property type="match status" value="1"/>
</dbReference>
<dbReference type="FunFam" id="1.20.1270.60:FF:000029">
    <property type="entry name" value="Tyrosine-protein kinase"/>
    <property type="match status" value="1"/>
</dbReference>
<dbReference type="PROSITE" id="PS51741">
    <property type="entry name" value="F_BAR"/>
    <property type="match status" value="1"/>
</dbReference>
<dbReference type="GO" id="GO:0005886">
    <property type="term" value="C:plasma membrane"/>
    <property type="evidence" value="ECO:0000318"/>
    <property type="project" value="GO_Central"/>
</dbReference>
<dbReference type="InterPro" id="IPR001060">
    <property type="entry name" value="FCH_dom"/>
</dbReference>
<evidence type="ECO:0000259" key="17">
    <source>
        <dbReference type="PROSITE" id="PS50001"/>
    </source>
</evidence>
<evidence type="ECO:0000256" key="3">
    <source>
        <dbReference type="ARBA" id="ARBA00022679"/>
    </source>
</evidence>
<dbReference type="InterPro" id="IPR000719">
    <property type="entry name" value="Prot_kinase_dom"/>
</dbReference>
<dbReference type="PROSITE" id="PS00107">
    <property type="entry name" value="PROTEIN_KINASE_ATP"/>
    <property type="match status" value="1"/>
</dbReference>
<dbReference type="FunFam" id="3.30.200.20:FF:000042">
    <property type="entry name" value="Aurora kinase A"/>
    <property type="match status" value="1"/>
</dbReference>
<dbReference type="EC" id="2.7.10.2" evidence="10"/>
<reference evidence="20" key="2">
    <citation type="journal article" date="2008" name="Genome Biol.">
        <title>Improved genome assembly and evidence-based global gene model set for the chordate Ciona intestinalis: new insight into intron and operon populations.</title>
        <authorList>
            <person name="Satou Y."/>
            <person name="Mineta K."/>
            <person name="Ogasawara M."/>
            <person name="Sasakura Y."/>
            <person name="Shoguchi E."/>
            <person name="Ueno K."/>
            <person name="Yamada L."/>
            <person name="Matsumoto J."/>
            <person name="Wasserscheid J."/>
            <person name="Dewar K."/>
            <person name="Wiley G.B."/>
            <person name="Macmil S.L."/>
            <person name="Roe B.A."/>
            <person name="Zeller R.W."/>
            <person name="Hastings K.E."/>
            <person name="Lemaire P."/>
            <person name="Lindquist E."/>
            <person name="Endo T."/>
            <person name="Hotta K."/>
            <person name="Inaba K."/>
        </authorList>
    </citation>
    <scope>NUCLEOTIDE SEQUENCE [LARGE SCALE GENOMIC DNA]</scope>
    <source>
        <strain evidence="20">wild type</strain>
    </source>
</reference>
<dbReference type="PROSITE" id="PS50001">
    <property type="entry name" value="SH2"/>
    <property type="match status" value="1"/>
</dbReference>
<feature type="active site" description="Proton acceptor" evidence="11">
    <location>
        <position position="698"/>
    </location>
</feature>
<dbReference type="InterPro" id="IPR016250">
    <property type="entry name" value="Tyr-prot_kinase_Fes/Fps"/>
</dbReference>
<dbReference type="HOGENOM" id="CLU_005265_0_0_1"/>
<evidence type="ECO:0000256" key="16">
    <source>
        <dbReference type="SAM" id="Coils"/>
    </source>
</evidence>
<comment type="catalytic activity">
    <reaction evidence="9 10">
        <text>L-tyrosyl-[protein] + ATP = O-phospho-L-tyrosyl-[protein] + ADP + H(+)</text>
        <dbReference type="Rhea" id="RHEA:10596"/>
        <dbReference type="Rhea" id="RHEA-COMP:10136"/>
        <dbReference type="Rhea" id="RHEA-COMP:20101"/>
        <dbReference type="ChEBI" id="CHEBI:15378"/>
        <dbReference type="ChEBI" id="CHEBI:30616"/>
        <dbReference type="ChEBI" id="CHEBI:46858"/>
        <dbReference type="ChEBI" id="CHEBI:61978"/>
        <dbReference type="ChEBI" id="CHEBI:456216"/>
        <dbReference type="EC" id="2.7.10.2"/>
    </reaction>
</comment>
<feature type="coiled-coil region" evidence="16">
    <location>
        <begin position="308"/>
        <end position="349"/>
    </location>
</feature>
<evidence type="ECO:0000256" key="1">
    <source>
        <dbReference type="ARBA" id="ARBA00022527"/>
    </source>
</evidence>
<dbReference type="STRING" id="7719.ENSCINP00000018233"/>
<keyword evidence="3 10" id="KW-0808">Transferase</keyword>
<dbReference type="CDD" id="cd10361">
    <property type="entry name" value="SH2_Fps_family"/>
    <property type="match status" value="1"/>
</dbReference>
<dbReference type="GO" id="GO:0005524">
    <property type="term" value="F:ATP binding"/>
    <property type="evidence" value="ECO:0007669"/>
    <property type="project" value="UniProtKB-UniRule"/>
</dbReference>
<dbReference type="InterPro" id="IPR050198">
    <property type="entry name" value="Non-receptor_tyrosine_kinases"/>
</dbReference>
<feature type="domain" description="Protein kinase" evidence="18">
    <location>
        <begin position="576"/>
        <end position="834"/>
    </location>
</feature>
<dbReference type="SUPFAM" id="SSF56112">
    <property type="entry name" value="Protein kinase-like (PK-like)"/>
    <property type="match status" value="1"/>
</dbReference>
<proteinExistence type="inferred from homology"/>
<dbReference type="Proteomes" id="UP000008144">
    <property type="component" value="Chromosome 3"/>
</dbReference>
<evidence type="ECO:0000256" key="6">
    <source>
        <dbReference type="ARBA" id="ARBA00022840"/>
    </source>
</evidence>
<dbReference type="GeneTree" id="ENSGT00940000171274"/>
<dbReference type="FunFam" id="3.30.505.10:FF:000051">
    <property type="entry name" value="Tyrosine-protein kinase"/>
    <property type="match status" value="1"/>
</dbReference>
<evidence type="ECO:0000256" key="15">
    <source>
        <dbReference type="PROSITE-ProRule" id="PRU10141"/>
    </source>
</evidence>
<keyword evidence="21" id="KW-1185">Reference proteome</keyword>
<dbReference type="SMART" id="SM00219">
    <property type="entry name" value="TyrKc"/>
    <property type="match status" value="1"/>
</dbReference>
<dbReference type="GO" id="GO:0004713">
    <property type="term" value="F:protein tyrosine kinase activity"/>
    <property type="evidence" value="ECO:0000318"/>
    <property type="project" value="GO_Central"/>
</dbReference>
<feature type="domain" description="F-BAR" evidence="19">
    <location>
        <begin position="1"/>
        <end position="266"/>
    </location>
</feature>
<evidence type="ECO:0000256" key="7">
    <source>
        <dbReference type="ARBA" id="ARBA00023054"/>
    </source>
</evidence>
<keyword evidence="2" id="KW-0597">Phosphoprotein</keyword>
<reference evidence="20" key="3">
    <citation type="submission" date="2025-08" db="UniProtKB">
        <authorList>
            <consortium name="Ensembl"/>
        </authorList>
    </citation>
    <scope>IDENTIFICATION</scope>
</reference>
<sequence>MEFSSSLLGKPSHEALIRLQDYEIKLLEVIKKTILGRIEHDRKYSNMLSQLANHGLKIENSMFQSPIFNVSEAWKEIVHSMLQTSHCIKKSADFMQSSTLDKVTALIKDKTTIRKNYTENRERIDHKFVKTIHTELDKKHSSYMKLETEVAQAHKAYDAAVEKGKGKFNPIEKAQDKYRKTTMKLHHAHNDYTLQVMEAQLHQHQYRNQVLPELLSGMQHMETECAETLKQALHEFLTYSSPCREELVSCHKEAENAVMNIDSHQEFDSFIQTQRTPLEPEANITYEVMKGEAANLPMGQIVLNNLSMQGVEHIAQGYQEDLEQVQIEIDDLKQTLSGTEEDIRQFSQNLPNLTDNLRLISKQLDCTNLKRQLTEQENLQHMLQNLHYHVHHAIQDLGDQDPPVGLYLPELDTISTASSSSSYEPKRTVEGAKFVQNFMLNKVKLNIKNKLKFKDDGVKSPMDQSKTIKEQTWFHGTIPRTESLRLLQQDGDFLLRESNNSLGDFVLSAKADGQVRHFKVQVTDNGMYRFEADQFPTVLNLISHHYQKREPVTKRTNCLLLNPICKDKWQLSHDDFTIDCKIGQGNFGEVYKALFIRENYYVAVKTCKETVDNNTKEKFLMEAKILKGYDHKNIVRLIGVCTDRQPIYIVMEFVSGGDLVKYLKQNQHELCPRHLVQFCHDACMGLAYLEDKKCIHRDVAARNCLVSDDLVVKITDFGMSREEEDGVYSVNGHMKNIPMKWTAPEAMNFGTFTSASDVWSFSILSWEIFNFGALPYPRMTNHSAKERVEKGYRMPQPPECPSSYYTEVMQRCWEYEPKQRPKFAEIVVTIDRIMRTLS</sequence>
<evidence type="ECO:0000256" key="10">
    <source>
        <dbReference type="PIRNR" id="PIRNR000632"/>
    </source>
</evidence>
<dbReference type="EMBL" id="EAAA01001786">
    <property type="status" value="NOT_ANNOTATED_CDS"/>
    <property type="molecule type" value="Genomic_DNA"/>
</dbReference>
<dbReference type="PIRSF" id="PIRSF000632">
    <property type="entry name" value="TyrPK_fps"/>
    <property type="match status" value="1"/>
</dbReference>
<feature type="domain" description="SH2" evidence="17">
    <location>
        <begin position="473"/>
        <end position="564"/>
    </location>
</feature>
<evidence type="ECO:0000256" key="5">
    <source>
        <dbReference type="ARBA" id="ARBA00022777"/>
    </source>
</evidence>
<evidence type="ECO:0000256" key="11">
    <source>
        <dbReference type="PIRSR" id="PIRSR000632-1"/>
    </source>
</evidence>
<comment type="similarity">
    <text evidence="10">Belongs to the protein kinase superfamily. Tyr protein kinase family. Fes/fps subfamily.</text>
</comment>
<keyword evidence="5 10" id="KW-0418">Kinase</keyword>
<evidence type="ECO:0000313" key="21">
    <source>
        <dbReference type="Proteomes" id="UP000008144"/>
    </source>
</evidence>
<accession>F6PKW3</accession>
<dbReference type="CDD" id="cd07657">
    <property type="entry name" value="F-BAR_Fes_Fer"/>
    <property type="match status" value="1"/>
</dbReference>
<reference evidence="20" key="4">
    <citation type="submission" date="2025-09" db="UniProtKB">
        <authorList>
            <consortium name="Ensembl"/>
        </authorList>
    </citation>
    <scope>IDENTIFICATION</scope>
</reference>
<dbReference type="InterPro" id="IPR011009">
    <property type="entry name" value="Kinase-like_dom_sf"/>
</dbReference>
<name>F6PKW3_CIOIN</name>
<feature type="binding site" evidence="12">
    <location>
        <begin position="582"/>
        <end position="590"/>
    </location>
    <ligand>
        <name>ATP</name>
        <dbReference type="ChEBI" id="CHEBI:30616"/>
    </ligand>
</feature>
<evidence type="ECO:0000256" key="4">
    <source>
        <dbReference type="ARBA" id="ARBA00022741"/>
    </source>
</evidence>
<dbReference type="PRINTS" id="PR00109">
    <property type="entry name" value="TYRKINASE"/>
</dbReference>
<evidence type="ECO:0000256" key="9">
    <source>
        <dbReference type="ARBA" id="ARBA00051245"/>
    </source>
</evidence>
<dbReference type="InParanoid" id="F6PKW3"/>
<evidence type="ECO:0000259" key="18">
    <source>
        <dbReference type="PROSITE" id="PS50011"/>
    </source>
</evidence>
<dbReference type="GO" id="GO:0004715">
    <property type="term" value="F:non-membrane spanning protein tyrosine kinase activity"/>
    <property type="evidence" value="ECO:0007669"/>
    <property type="project" value="UniProtKB-EC"/>
</dbReference>
<keyword evidence="1" id="KW-0723">Serine/threonine-protein kinase</keyword>
<dbReference type="Gene3D" id="3.30.505.10">
    <property type="entry name" value="SH2 domain"/>
    <property type="match status" value="1"/>
</dbReference>
<dbReference type="InterPro" id="IPR008266">
    <property type="entry name" value="Tyr_kinase_AS"/>
</dbReference>
<dbReference type="Ensembl" id="ENSCINT00000018233.3">
    <property type="protein sequence ID" value="ENSCINP00000018233.3"/>
    <property type="gene ID" value="ENSCING00000008978.3"/>
</dbReference>
<dbReference type="PANTHER" id="PTHR24418">
    <property type="entry name" value="TYROSINE-PROTEIN KINASE"/>
    <property type="match status" value="1"/>
</dbReference>
<dbReference type="Pfam" id="PF00017">
    <property type="entry name" value="SH2"/>
    <property type="match status" value="1"/>
</dbReference>
<evidence type="ECO:0000256" key="14">
    <source>
        <dbReference type="PROSITE-ProRule" id="PRU01077"/>
    </source>
</evidence>
<protein>
    <recommendedName>
        <fullName evidence="10">Tyrosine-protein kinase</fullName>
        <ecNumber evidence="10">2.7.10.2</ecNumber>
    </recommendedName>
</protein>
<keyword evidence="6 10" id="KW-0067">ATP-binding</keyword>
<organism evidence="20 21">
    <name type="scientific">Ciona intestinalis</name>
    <name type="common">Transparent sea squirt</name>
    <name type="synonym">Ascidia intestinalis</name>
    <dbReference type="NCBI Taxonomy" id="7719"/>
    <lineage>
        <taxon>Eukaryota</taxon>
        <taxon>Metazoa</taxon>
        <taxon>Chordata</taxon>
        <taxon>Tunicata</taxon>
        <taxon>Ascidiacea</taxon>
        <taxon>Phlebobranchia</taxon>
        <taxon>Cionidae</taxon>
        <taxon>Ciona</taxon>
    </lineage>
</organism>
<dbReference type="GO" id="GO:0004674">
    <property type="term" value="F:protein serine/threonine kinase activity"/>
    <property type="evidence" value="ECO:0007669"/>
    <property type="project" value="UniProtKB-KW"/>
</dbReference>
<evidence type="ECO:0000256" key="12">
    <source>
        <dbReference type="PIRSR" id="PIRSR000632-2"/>
    </source>
</evidence>
<dbReference type="SUPFAM" id="SSF103657">
    <property type="entry name" value="BAR/IMD domain-like"/>
    <property type="match status" value="1"/>
</dbReference>
<dbReference type="Pfam" id="PF07714">
    <property type="entry name" value="PK_Tyr_Ser-Thr"/>
    <property type="match status" value="1"/>
</dbReference>
<evidence type="ECO:0000256" key="2">
    <source>
        <dbReference type="ARBA" id="ARBA00022553"/>
    </source>
</evidence>
<dbReference type="InterPro" id="IPR031160">
    <property type="entry name" value="F_BAR_dom"/>
</dbReference>
<dbReference type="InterPro" id="IPR035849">
    <property type="entry name" value="Fes/Fps/Fer_SH2"/>
</dbReference>
<keyword evidence="13" id="KW-0727">SH2 domain</keyword>
<dbReference type="FunCoup" id="F6PKW3">
    <property type="interactions" value="51"/>
</dbReference>
<evidence type="ECO:0000259" key="19">
    <source>
        <dbReference type="PROSITE" id="PS51741"/>
    </source>
</evidence>
<dbReference type="SMART" id="SM00252">
    <property type="entry name" value="SH2"/>
    <property type="match status" value="1"/>
</dbReference>
<dbReference type="Gene3D" id="1.20.1270.60">
    <property type="entry name" value="Arfaptin homology (AH) domain/BAR domain"/>
    <property type="match status" value="1"/>
</dbReference>
<evidence type="ECO:0000313" key="20">
    <source>
        <dbReference type="Ensembl" id="ENSCINP00000018233.3"/>
    </source>
</evidence>
<keyword evidence="7 14" id="KW-0175">Coiled coil</keyword>
<dbReference type="GO" id="GO:0007155">
    <property type="term" value="P:cell adhesion"/>
    <property type="evidence" value="ECO:0000318"/>
    <property type="project" value="GO_Central"/>
</dbReference>
<keyword evidence="4 10" id="KW-0547">Nucleotide-binding</keyword>
<evidence type="ECO:0000256" key="8">
    <source>
        <dbReference type="ARBA" id="ARBA00023137"/>
    </source>
</evidence>
<dbReference type="FunFam" id="1.10.510.10:FF:000212">
    <property type="entry name" value="Tyrosine-protein kinase"/>
    <property type="match status" value="1"/>
</dbReference>
<dbReference type="InterPro" id="IPR027267">
    <property type="entry name" value="AH/BAR_dom_sf"/>
</dbReference>
<dbReference type="InterPro" id="IPR001245">
    <property type="entry name" value="Ser-Thr/Tyr_kinase_cat_dom"/>
</dbReference>
<feature type="binding site" evidence="12 15">
    <location>
        <position position="605"/>
    </location>
    <ligand>
        <name>ATP</name>
        <dbReference type="ChEBI" id="CHEBI:30616"/>
    </ligand>
</feature>
<dbReference type="PRINTS" id="PR00401">
    <property type="entry name" value="SH2DOMAIN"/>
</dbReference>
<dbReference type="AlphaFoldDB" id="F6PKW3"/>
<evidence type="ECO:0000256" key="13">
    <source>
        <dbReference type="PROSITE-ProRule" id="PRU00191"/>
    </source>
</evidence>
<dbReference type="InterPro" id="IPR020635">
    <property type="entry name" value="Tyr_kinase_cat_dom"/>
</dbReference>
<reference evidence="21" key="1">
    <citation type="journal article" date="2002" name="Science">
        <title>The draft genome of Ciona intestinalis: insights into chordate and vertebrate origins.</title>
        <authorList>
            <person name="Dehal P."/>
            <person name="Satou Y."/>
            <person name="Campbell R.K."/>
            <person name="Chapman J."/>
            <person name="Degnan B."/>
            <person name="De Tomaso A."/>
            <person name="Davidson B."/>
            <person name="Di Gregorio A."/>
            <person name="Gelpke M."/>
            <person name="Goodstein D.M."/>
            <person name="Harafuji N."/>
            <person name="Hastings K.E."/>
            <person name="Ho I."/>
            <person name="Hotta K."/>
            <person name="Huang W."/>
            <person name="Kawashima T."/>
            <person name="Lemaire P."/>
            <person name="Martinez D."/>
            <person name="Meinertzhagen I.A."/>
            <person name="Necula S."/>
            <person name="Nonaka M."/>
            <person name="Putnam N."/>
            <person name="Rash S."/>
            <person name="Saiga H."/>
            <person name="Satake M."/>
            <person name="Terry A."/>
            <person name="Yamada L."/>
            <person name="Wang H.G."/>
            <person name="Awazu S."/>
            <person name="Azumi K."/>
            <person name="Boore J."/>
            <person name="Branno M."/>
            <person name="Chin-Bow S."/>
            <person name="DeSantis R."/>
            <person name="Doyle S."/>
            <person name="Francino P."/>
            <person name="Keys D.N."/>
            <person name="Haga S."/>
            <person name="Hayashi H."/>
            <person name="Hino K."/>
            <person name="Imai K.S."/>
            <person name="Inaba K."/>
            <person name="Kano S."/>
            <person name="Kobayashi K."/>
            <person name="Kobayashi M."/>
            <person name="Lee B.I."/>
            <person name="Makabe K.W."/>
            <person name="Manohar C."/>
            <person name="Matassi G."/>
            <person name="Medina M."/>
            <person name="Mochizuki Y."/>
            <person name="Mount S."/>
            <person name="Morishita T."/>
            <person name="Miura S."/>
            <person name="Nakayama A."/>
            <person name="Nishizaka S."/>
            <person name="Nomoto H."/>
            <person name="Ohta F."/>
            <person name="Oishi K."/>
            <person name="Rigoutsos I."/>
            <person name="Sano M."/>
            <person name="Sasaki A."/>
            <person name="Sasakura Y."/>
            <person name="Shoguchi E."/>
            <person name="Shin-i T."/>
            <person name="Spagnuolo A."/>
            <person name="Stainier D."/>
            <person name="Suzuki M.M."/>
            <person name="Tassy O."/>
            <person name="Takatori N."/>
            <person name="Tokuoka M."/>
            <person name="Yagi K."/>
            <person name="Yoshizaki F."/>
            <person name="Wada S."/>
            <person name="Zhang C."/>
            <person name="Hyatt P.D."/>
            <person name="Larimer F."/>
            <person name="Detter C."/>
            <person name="Doggett N."/>
            <person name="Glavina T."/>
            <person name="Hawkins T."/>
            <person name="Richardson P."/>
            <person name="Lucas S."/>
            <person name="Kohara Y."/>
            <person name="Levine M."/>
            <person name="Satoh N."/>
            <person name="Rokhsar D.S."/>
        </authorList>
    </citation>
    <scope>NUCLEOTIDE SEQUENCE [LARGE SCALE GENOMIC DNA]</scope>
</reference>